<protein>
    <submittedName>
        <fullName evidence="9">Uncharacterized protein</fullName>
    </submittedName>
</protein>
<dbReference type="AlphaFoldDB" id="A0A9Q0RS21"/>
<feature type="compositionally biased region" description="Polar residues" evidence="8">
    <location>
        <begin position="269"/>
        <end position="283"/>
    </location>
</feature>
<dbReference type="Gene3D" id="4.10.320.30">
    <property type="match status" value="1"/>
</dbReference>
<evidence type="ECO:0000313" key="9">
    <source>
        <dbReference type="EMBL" id="KAJ6224409.1"/>
    </source>
</evidence>
<keyword evidence="2" id="KW-0479">Metal-binding</keyword>
<evidence type="ECO:0000256" key="7">
    <source>
        <dbReference type="ARBA" id="ARBA00023242"/>
    </source>
</evidence>
<dbReference type="EMBL" id="JAPWDV010000001">
    <property type="protein sequence ID" value="KAJ6224409.1"/>
    <property type="molecule type" value="Genomic_DNA"/>
</dbReference>
<evidence type="ECO:0000256" key="4">
    <source>
        <dbReference type="ARBA" id="ARBA00022833"/>
    </source>
</evidence>
<evidence type="ECO:0000256" key="6">
    <source>
        <dbReference type="ARBA" id="ARBA00023163"/>
    </source>
</evidence>
<evidence type="ECO:0000256" key="3">
    <source>
        <dbReference type="ARBA" id="ARBA00022771"/>
    </source>
</evidence>
<organism evidence="9 10">
    <name type="scientific">Blomia tropicalis</name>
    <name type="common">Mite</name>
    <dbReference type="NCBI Taxonomy" id="40697"/>
    <lineage>
        <taxon>Eukaryota</taxon>
        <taxon>Metazoa</taxon>
        <taxon>Ecdysozoa</taxon>
        <taxon>Arthropoda</taxon>
        <taxon>Chelicerata</taxon>
        <taxon>Arachnida</taxon>
        <taxon>Acari</taxon>
        <taxon>Acariformes</taxon>
        <taxon>Sarcoptiformes</taxon>
        <taxon>Astigmata</taxon>
        <taxon>Glycyphagoidea</taxon>
        <taxon>Echimyopodidae</taxon>
        <taxon>Blomia</taxon>
    </lineage>
</organism>
<gene>
    <name evidence="9" type="ORF">RDWZM_002954</name>
</gene>
<accession>A0A9Q0RS21</accession>
<reference evidence="9" key="1">
    <citation type="submission" date="2022-12" db="EMBL/GenBank/DDBJ databases">
        <title>Genome assemblies of Blomia tropicalis.</title>
        <authorList>
            <person name="Cui Y."/>
        </authorList>
    </citation>
    <scope>NUCLEOTIDE SEQUENCE</scope>
    <source>
        <tissue evidence="9">Adult mites</tissue>
    </source>
</reference>
<comment type="caution">
    <text evidence="9">The sequence shown here is derived from an EMBL/GenBank/DDBJ whole genome shotgun (WGS) entry which is preliminary data.</text>
</comment>
<feature type="compositionally biased region" description="Polar residues" evidence="8">
    <location>
        <begin position="128"/>
        <end position="139"/>
    </location>
</feature>
<evidence type="ECO:0000256" key="1">
    <source>
        <dbReference type="ARBA" id="ARBA00004123"/>
    </source>
</evidence>
<feature type="region of interest" description="Disordered" evidence="8">
    <location>
        <begin position="73"/>
        <end position="174"/>
    </location>
</feature>
<dbReference type="PROSITE" id="PS51802">
    <property type="entry name" value="ZF_CCHHC"/>
    <property type="match status" value="1"/>
</dbReference>
<sequence length="507" mass="57026">MHSNLNNITSSSSPSCSNLQTNELDTSNDGKVCPTPGCDGSGNTKSMYTFHRSVQRCPLMRIKLDQQKGHLSAQQVNDIQSTRVAPITDEGQTSSMKASSNKDSLAHKGKYSSMSRTRNGEQKRNGAKSKTPSPSTTPIKNERTIKTRRSLAISQNNGNNHCSKNNVKKKKQEEVTKSRVILKNKTVKPSSKVVMSKKKLKSTSVPNGKDVSNIMEAKSITFRSNIQSKNGKTKKNLSTKTNVLVKLKQEPIESKRIVLTIPLSKDIKSTSPTTVKTKNSPKNASKVKIVSEHSASTNDNKKKSTETIKTTNGKRKLDKNVSSLSEMNKKQKLALKPKLSKVKQIKEENQTSILESISHDPTKDKIESSQNDETEPIQLNVLNCDLETIDLVQEQKKHLQIMIGQCHIRFRELQDEEFALFKKLSSLEDEVEELGLNQISNLETNREFVEICKNIDELNDELIPKDSEESLFHAYLDRIESVAMNRDHNPKLFLLLKNSFKKIWLQL</sequence>
<comment type="subcellular location">
    <subcellularLocation>
        <location evidence="1">Nucleus</location>
    </subcellularLocation>
</comment>
<feature type="compositionally biased region" description="Polar residues" evidence="8">
    <location>
        <begin position="90"/>
        <end position="103"/>
    </location>
</feature>
<dbReference type="SUPFAM" id="SSF103637">
    <property type="entry name" value="CCHHC domain"/>
    <property type="match status" value="1"/>
</dbReference>
<proteinExistence type="predicted"/>
<keyword evidence="5" id="KW-0805">Transcription regulation</keyword>
<keyword evidence="7" id="KW-0539">Nucleus</keyword>
<keyword evidence="4" id="KW-0862">Zinc</keyword>
<feature type="region of interest" description="Disordered" evidence="8">
    <location>
        <begin position="268"/>
        <end position="316"/>
    </location>
</feature>
<keyword evidence="10" id="KW-1185">Reference proteome</keyword>
<evidence type="ECO:0000256" key="5">
    <source>
        <dbReference type="ARBA" id="ARBA00023015"/>
    </source>
</evidence>
<feature type="compositionally biased region" description="Low complexity" evidence="8">
    <location>
        <begin position="1"/>
        <end position="18"/>
    </location>
</feature>
<evidence type="ECO:0000256" key="2">
    <source>
        <dbReference type="ARBA" id="ARBA00022723"/>
    </source>
</evidence>
<feature type="region of interest" description="Disordered" evidence="8">
    <location>
        <begin position="351"/>
        <end position="372"/>
    </location>
</feature>
<feature type="compositionally biased region" description="Polar residues" evidence="8">
    <location>
        <begin position="152"/>
        <end position="163"/>
    </location>
</feature>
<dbReference type="GO" id="GO:0008270">
    <property type="term" value="F:zinc ion binding"/>
    <property type="evidence" value="ECO:0007669"/>
    <property type="project" value="UniProtKB-KW"/>
</dbReference>
<name>A0A9Q0RS21_BLOTA</name>
<dbReference type="Proteomes" id="UP001142055">
    <property type="component" value="Chromosome 1"/>
</dbReference>
<feature type="compositionally biased region" description="Basic and acidic residues" evidence="8">
    <location>
        <begin position="357"/>
        <end position="367"/>
    </location>
</feature>
<keyword evidence="3" id="KW-0863">Zinc-finger</keyword>
<evidence type="ECO:0000256" key="8">
    <source>
        <dbReference type="SAM" id="MobiDB-lite"/>
    </source>
</evidence>
<dbReference type="GO" id="GO:0006355">
    <property type="term" value="P:regulation of DNA-templated transcription"/>
    <property type="evidence" value="ECO:0007669"/>
    <property type="project" value="InterPro"/>
</dbReference>
<feature type="region of interest" description="Disordered" evidence="8">
    <location>
        <begin position="1"/>
        <end position="43"/>
    </location>
</feature>
<dbReference type="InterPro" id="IPR002515">
    <property type="entry name" value="Znf_C2H2C"/>
</dbReference>
<dbReference type="InterPro" id="IPR036060">
    <property type="entry name" value="Znf_C2H2C_sf"/>
</dbReference>
<dbReference type="Pfam" id="PF01530">
    <property type="entry name" value="zf-C2HC"/>
    <property type="match status" value="1"/>
</dbReference>
<feature type="compositionally biased region" description="Polar residues" evidence="8">
    <location>
        <begin position="19"/>
        <end position="29"/>
    </location>
</feature>
<dbReference type="GO" id="GO:0005634">
    <property type="term" value="C:nucleus"/>
    <property type="evidence" value="ECO:0007669"/>
    <property type="project" value="UniProtKB-SubCell"/>
</dbReference>
<evidence type="ECO:0000313" key="10">
    <source>
        <dbReference type="Proteomes" id="UP001142055"/>
    </source>
</evidence>
<keyword evidence="6" id="KW-0804">Transcription</keyword>
<feature type="compositionally biased region" description="Polar residues" evidence="8">
    <location>
        <begin position="73"/>
        <end position="83"/>
    </location>
</feature>